<accession>A0AAD5PD59</accession>
<keyword evidence="6 14" id="KW-0521">NADP</keyword>
<dbReference type="InterPro" id="IPR023208">
    <property type="entry name" value="P450R"/>
</dbReference>
<dbReference type="GO" id="GO:0050660">
    <property type="term" value="F:flavin adenine dinucleotide binding"/>
    <property type="evidence" value="ECO:0007669"/>
    <property type="project" value="UniProtKB-UniRule"/>
</dbReference>
<keyword evidence="14" id="KW-0496">Mitochondrion</keyword>
<evidence type="ECO:0000313" key="19">
    <source>
        <dbReference type="EMBL" id="KAI9259678.1"/>
    </source>
</evidence>
<sequence>MSYSKKTTSSLLAISPLDIFLGSLLGLGTIIWISRQFRSSTFKYDPSNEKSNKSGEQSKAVSTGPERNFVKLMKQQNRQVIFFYGSQTGTAEDYASRLAKECSQKYGVSAMTADIELYDMTYLDAVPSDNLVVFVMATYGEGEPTDNSVEFWELLTGEEPEFSESTTLENLRYIVFGLGNKTYEHYNAVARVLDTRLSELGGKRIAERGEGDDDASLEEDFLAWQEDMWPAFCDALGVDESNAQSGPRQAMFGVQELDAVDRASVFLGELGEWTNPEQLLQQTVVHDAKHPYQAPISLSHDLFQQSTDRHCLHLEIDLSKSNLTYHTGDHIAIWPTNNEVEVERFASVLGLSEKLDTPIMVEALDSAASKKHPFPVPTTYRALFRHYLDICAPASRQTLMSLVEYAPTEASKEALRQLATDKDAYRAKVGEAMRNLAEVLELCQGHDDEGTTNVAPGFFSTVPFDLIVESVSRLQPRYYSISSSSLTSSKSVSVTAVTLSYQPTKGEERTVYGVNTNYLWRIHAPEDDAVPLYDLNGPRNTLKNKKVPVHIRRSQFKLPRNTKSPIIMVGPGTGVAPFRGFVHERVHQKQHGKEVGPTVLFYGCRHSEQDFLYKEEWPQLFEILGEGSEMITAFSRETDKKVYVQHRLKEHGERMWDLLQKNASLYICGDAKNMARDVQQTFIEFAQTYGGKTEQEAHDYIKNLRNSGRYQEDVWS</sequence>
<dbReference type="InterPro" id="IPR039261">
    <property type="entry name" value="FNR_nucleotide-bd"/>
</dbReference>
<feature type="domain" description="FAD-binding FR-type" evidence="18">
    <location>
        <begin position="289"/>
        <end position="545"/>
    </location>
</feature>
<evidence type="ECO:0000256" key="11">
    <source>
        <dbReference type="ARBA" id="ARBA00023136"/>
    </source>
</evidence>
<feature type="binding site" evidence="14">
    <location>
        <position position="309"/>
    </location>
    <ligand>
        <name>NADP(+)</name>
        <dbReference type="ChEBI" id="CHEBI:58349"/>
    </ligand>
</feature>
<dbReference type="Gene3D" id="3.40.50.360">
    <property type="match status" value="1"/>
</dbReference>
<keyword evidence="14" id="KW-0444">Lipid biosynthesis</keyword>
<dbReference type="PRINTS" id="PR00369">
    <property type="entry name" value="FLAVODOXIN"/>
</dbReference>
<feature type="binding site" evidence="14">
    <location>
        <begin position="513"/>
        <end position="516"/>
    </location>
    <ligand>
        <name>FAD</name>
        <dbReference type="ChEBI" id="CHEBI:57692"/>
    </ligand>
</feature>
<feature type="binding site" evidence="14">
    <location>
        <begin position="178"/>
        <end position="187"/>
    </location>
    <ligand>
        <name>FMN</name>
        <dbReference type="ChEBI" id="CHEBI:58210"/>
    </ligand>
</feature>
<dbReference type="PANTHER" id="PTHR19384">
    <property type="entry name" value="NITRIC OXIDE SYNTHASE-RELATED"/>
    <property type="match status" value="1"/>
</dbReference>
<dbReference type="PIRSF" id="PIRSF000208">
    <property type="entry name" value="P450R"/>
    <property type="match status" value="1"/>
</dbReference>
<keyword evidence="8 14" id="KW-1133">Transmembrane helix</keyword>
<keyword evidence="3 14" id="KW-0812">Transmembrane</keyword>
<comment type="cofactor">
    <cofactor evidence="14">
        <name>FMN</name>
        <dbReference type="ChEBI" id="CHEBI:58210"/>
    </cofactor>
    <text evidence="14">Binds 1 FMN per monomer.</text>
</comment>
<dbReference type="HAMAP" id="MF_03212">
    <property type="entry name" value="NCPR"/>
    <property type="match status" value="1"/>
</dbReference>
<evidence type="ECO:0000256" key="8">
    <source>
        <dbReference type="ARBA" id="ARBA00022989"/>
    </source>
</evidence>
<dbReference type="FunFam" id="3.40.50.80:FF:000001">
    <property type="entry name" value="NADPH--cytochrome P450 reductase 1"/>
    <property type="match status" value="1"/>
</dbReference>
<keyword evidence="13 14" id="KW-0753">Steroid metabolism</keyword>
<dbReference type="FunFam" id="3.40.50.360:FF:000024">
    <property type="entry name" value="NADPH--cytochrome P450 reductase"/>
    <property type="match status" value="1"/>
</dbReference>
<evidence type="ECO:0000256" key="1">
    <source>
        <dbReference type="ARBA" id="ARBA00022630"/>
    </source>
</evidence>
<dbReference type="SUPFAM" id="SSF63380">
    <property type="entry name" value="Riboflavin synthase domain-like"/>
    <property type="match status" value="1"/>
</dbReference>
<feature type="binding site" evidence="14">
    <location>
        <begin position="86"/>
        <end position="91"/>
    </location>
    <ligand>
        <name>FMN</name>
        <dbReference type="ChEBI" id="CHEBI:58210"/>
    </ligand>
</feature>
<dbReference type="Pfam" id="PF00175">
    <property type="entry name" value="NAD_binding_1"/>
    <property type="match status" value="1"/>
</dbReference>
<dbReference type="Pfam" id="PF00667">
    <property type="entry name" value="FAD_binding_1"/>
    <property type="match status" value="1"/>
</dbReference>
<comment type="similarity">
    <text evidence="14 15">In the C-terminal section; belongs to the flavoprotein pyridine nucleotide cytochrome reductase family.</text>
</comment>
<keyword evidence="12 14" id="KW-1207">Sterol metabolism</keyword>
<keyword evidence="2 14" id="KW-0288">FMN</keyword>
<dbReference type="PROSITE" id="PS50902">
    <property type="entry name" value="FLAVODOXIN_LIKE"/>
    <property type="match status" value="1"/>
</dbReference>
<dbReference type="SUPFAM" id="SSF52218">
    <property type="entry name" value="Flavoproteins"/>
    <property type="match status" value="1"/>
</dbReference>
<comment type="function">
    <text evidence="14">This enzyme is required for electron transfer from NADP to cytochrome P450 in microsomes. It can also provide electron transfer to heme oxygenase and cytochrome B5. Involved in ergosterol biosynthesis.</text>
</comment>
<feature type="binding site" evidence="14">
    <location>
        <begin position="477"/>
        <end position="480"/>
    </location>
    <ligand>
        <name>FAD</name>
        <dbReference type="ChEBI" id="CHEBI:57692"/>
    </ligand>
</feature>
<dbReference type="Gene3D" id="3.40.50.80">
    <property type="entry name" value="Nucleotide-binding domain of ferredoxin-NADP reductase (FNR) module"/>
    <property type="match status" value="1"/>
</dbReference>
<keyword evidence="10 14" id="KW-0756">Sterol biosynthesis</keyword>
<dbReference type="GO" id="GO:0010181">
    <property type="term" value="F:FMN binding"/>
    <property type="evidence" value="ECO:0007669"/>
    <property type="project" value="UniProtKB-UniRule"/>
</dbReference>
<comment type="cofactor">
    <cofactor evidence="14">
        <name>FAD</name>
        <dbReference type="ChEBI" id="CHEBI:57692"/>
    </cofactor>
    <text evidence="14">Binds 1 FAD per monomer.</text>
</comment>
<dbReference type="InterPro" id="IPR001094">
    <property type="entry name" value="Flavdoxin-like"/>
</dbReference>
<dbReference type="CDD" id="cd06204">
    <property type="entry name" value="CYPOR"/>
    <property type="match status" value="1"/>
</dbReference>
<dbReference type="EC" id="1.6.2.4" evidence="14 15"/>
<comment type="caution">
    <text evidence="19">The sequence shown here is derived from an EMBL/GenBank/DDBJ whole genome shotgun (WGS) entry which is preliminary data.</text>
</comment>
<evidence type="ECO:0000256" key="9">
    <source>
        <dbReference type="ARBA" id="ARBA00023002"/>
    </source>
</evidence>
<keyword evidence="1 14" id="KW-0285">Flavoprotein</keyword>
<feature type="binding site" evidence="14">
    <location>
        <begin position="641"/>
        <end position="645"/>
    </location>
    <ligand>
        <name>NADP(+)</name>
        <dbReference type="ChEBI" id="CHEBI:58349"/>
    </ligand>
</feature>
<dbReference type="InterPro" id="IPR003097">
    <property type="entry name" value="CysJ-like_FAD-binding"/>
</dbReference>
<dbReference type="InterPro" id="IPR029039">
    <property type="entry name" value="Flavoprotein-like_sf"/>
</dbReference>
<dbReference type="Gene3D" id="2.40.30.10">
    <property type="entry name" value="Translation factors"/>
    <property type="match status" value="1"/>
</dbReference>
<dbReference type="Proteomes" id="UP001209540">
    <property type="component" value="Unassembled WGS sequence"/>
</dbReference>
<gene>
    <name evidence="19" type="ORF">BDA99DRAFT_513913</name>
</gene>
<keyword evidence="4 14" id="KW-0256">Endoplasmic reticulum</keyword>
<dbReference type="GO" id="GO:0005789">
    <property type="term" value="C:endoplasmic reticulum membrane"/>
    <property type="evidence" value="ECO:0007669"/>
    <property type="project" value="UniProtKB-SubCell"/>
</dbReference>
<dbReference type="AlphaFoldDB" id="A0AAD5PD59"/>
<dbReference type="GO" id="GO:0005741">
    <property type="term" value="C:mitochondrial outer membrane"/>
    <property type="evidence" value="ECO:0007669"/>
    <property type="project" value="UniProtKB-SubCell"/>
</dbReference>
<keyword evidence="20" id="KW-1185">Reference proteome</keyword>
<dbReference type="PRINTS" id="PR00371">
    <property type="entry name" value="FPNCR"/>
</dbReference>
<dbReference type="Gene3D" id="1.20.990.10">
    <property type="entry name" value="NADPH-cytochrome p450 Reductase, Chain A, domain 3"/>
    <property type="match status" value="1"/>
</dbReference>
<dbReference type="PANTHER" id="PTHR19384:SF17">
    <property type="entry name" value="NADPH--CYTOCHROME P450 REDUCTASE"/>
    <property type="match status" value="1"/>
</dbReference>
<dbReference type="GO" id="GO:0003958">
    <property type="term" value="F:NADPH-hemoprotein reductase activity"/>
    <property type="evidence" value="ECO:0007669"/>
    <property type="project" value="UniProtKB-UniRule"/>
</dbReference>
<feature type="binding site" evidence="14">
    <location>
        <position position="501"/>
    </location>
    <ligand>
        <name>FAD</name>
        <dbReference type="ChEBI" id="CHEBI:57692"/>
    </ligand>
</feature>
<evidence type="ECO:0000256" key="14">
    <source>
        <dbReference type="HAMAP-Rule" id="MF_03212"/>
    </source>
</evidence>
<evidence type="ECO:0000256" key="5">
    <source>
        <dbReference type="ARBA" id="ARBA00022827"/>
    </source>
</evidence>
<dbReference type="Pfam" id="PF00258">
    <property type="entry name" value="Flavodoxin_1"/>
    <property type="match status" value="1"/>
</dbReference>
<keyword evidence="11 14" id="KW-0472">Membrane</keyword>
<dbReference type="GO" id="GO:0005829">
    <property type="term" value="C:cytosol"/>
    <property type="evidence" value="ECO:0007669"/>
    <property type="project" value="TreeGrafter"/>
</dbReference>
<evidence type="ECO:0000313" key="20">
    <source>
        <dbReference type="Proteomes" id="UP001209540"/>
    </source>
</evidence>
<evidence type="ECO:0000256" key="12">
    <source>
        <dbReference type="ARBA" id="ARBA00023166"/>
    </source>
</evidence>
<evidence type="ECO:0000256" key="7">
    <source>
        <dbReference type="ARBA" id="ARBA00022955"/>
    </source>
</evidence>
<dbReference type="InterPro" id="IPR017938">
    <property type="entry name" value="Riboflavin_synthase-like_b-brl"/>
</dbReference>
<reference evidence="19" key="1">
    <citation type="journal article" date="2022" name="IScience">
        <title>Evolution of zygomycete secretomes and the origins of terrestrial fungal ecologies.</title>
        <authorList>
            <person name="Chang Y."/>
            <person name="Wang Y."/>
            <person name="Mondo S."/>
            <person name="Ahrendt S."/>
            <person name="Andreopoulos W."/>
            <person name="Barry K."/>
            <person name="Beard J."/>
            <person name="Benny G.L."/>
            <person name="Blankenship S."/>
            <person name="Bonito G."/>
            <person name="Cuomo C."/>
            <person name="Desiro A."/>
            <person name="Gervers K.A."/>
            <person name="Hundley H."/>
            <person name="Kuo A."/>
            <person name="LaButti K."/>
            <person name="Lang B.F."/>
            <person name="Lipzen A."/>
            <person name="O'Donnell K."/>
            <person name="Pangilinan J."/>
            <person name="Reynolds N."/>
            <person name="Sandor L."/>
            <person name="Smith M.E."/>
            <person name="Tsang A."/>
            <person name="Grigoriev I.V."/>
            <person name="Stajich J.E."/>
            <person name="Spatafora J.W."/>
        </authorList>
    </citation>
    <scope>NUCLEOTIDE SEQUENCE</scope>
    <source>
        <strain evidence="19">RSA 2281</strain>
    </source>
</reference>
<evidence type="ECO:0000256" key="3">
    <source>
        <dbReference type="ARBA" id="ARBA00022692"/>
    </source>
</evidence>
<dbReference type="EMBL" id="JAIXMP010000017">
    <property type="protein sequence ID" value="KAI9259678.1"/>
    <property type="molecule type" value="Genomic_DNA"/>
</dbReference>
<feature type="binding site" evidence="14">
    <location>
        <position position="573"/>
    </location>
    <ligand>
        <name>NADP(+)</name>
        <dbReference type="ChEBI" id="CHEBI:58349"/>
    </ligand>
</feature>
<reference evidence="19" key="2">
    <citation type="submission" date="2023-02" db="EMBL/GenBank/DDBJ databases">
        <authorList>
            <consortium name="DOE Joint Genome Institute"/>
            <person name="Mondo S.J."/>
            <person name="Chang Y."/>
            <person name="Wang Y."/>
            <person name="Ahrendt S."/>
            <person name="Andreopoulos W."/>
            <person name="Barry K."/>
            <person name="Beard J."/>
            <person name="Benny G.L."/>
            <person name="Blankenship S."/>
            <person name="Bonito G."/>
            <person name="Cuomo C."/>
            <person name="Desiro A."/>
            <person name="Gervers K.A."/>
            <person name="Hundley H."/>
            <person name="Kuo A."/>
            <person name="LaButti K."/>
            <person name="Lang B.F."/>
            <person name="Lipzen A."/>
            <person name="O'Donnell K."/>
            <person name="Pangilinan J."/>
            <person name="Reynolds N."/>
            <person name="Sandor L."/>
            <person name="Smith M.W."/>
            <person name="Tsang A."/>
            <person name="Grigoriev I.V."/>
            <person name="Stajich J.E."/>
            <person name="Spatafora J.W."/>
        </authorList>
    </citation>
    <scope>NUCLEOTIDE SEQUENCE</scope>
    <source>
        <strain evidence="19">RSA 2281</strain>
    </source>
</reference>
<protein>
    <recommendedName>
        <fullName evidence="14 15">NADPH--cytochrome P450 reductase</fullName>
        <shortName evidence="14">CPR</shortName>
        <shortName evidence="14">P450R</shortName>
        <ecNumber evidence="14 15">1.6.2.4</ecNumber>
    </recommendedName>
</protein>
<feature type="domain" description="Flavodoxin-like" evidence="17">
    <location>
        <begin position="80"/>
        <end position="229"/>
    </location>
</feature>
<feature type="binding site" evidence="14">
    <location>
        <begin position="635"/>
        <end position="636"/>
    </location>
    <ligand>
        <name>NADP(+)</name>
        <dbReference type="ChEBI" id="CHEBI:58349"/>
    </ligand>
</feature>
<evidence type="ECO:0000256" key="6">
    <source>
        <dbReference type="ARBA" id="ARBA00022857"/>
    </source>
</evidence>
<keyword evidence="5 14" id="KW-0274">FAD</keyword>
<dbReference type="GO" id="GO:0050661">
    <property type="term" value="F:NADP binding"/>
    <property type="evidence" value="ECO:0007669"/>
    <property type="project" value="UniProtKB-UniRule"/>
</dbReference>
<keyword evidence="9 14" id="KW-0560">Oxidoreductase</keyword>
<dbReference type="SUPFAM" id="SSF52343">
    <property type="entry name" value="Ferredoxin reductase-like, C-terminal NADP-linked domain"/>
    <property type="match status" value="1"/>
</dbReference>
<dbReference type="InterPro" id="IPR008254">
    <property type="entry name" value="Flavodoxin/NO_synth"/>
</dbReference>
<dbReference type="InterPro" id="IPR023173">
    <property type="entry name" value="NADPH_Cyt_P450_Rdtase_alpha"/>
</dbReference>
<evidence type="ECO:0000256" key="16">
    <source>
        <dbReference type="SAM" id="MobiDB-lite"/>
    </source>
</evidence>
<proteinExistence type="inferred from homology"/>
<dbReference type="InterPro" id="IPR001709">
    <property type="entry name" value="Flavoprot_Pyr_Nucl_cyt_Rdtase"/>
</dbReference>
<feature type="binding site" evidence="14">
    <location>
        <position position="715"/>
    </location>
    <ligand>
        <name>FAD</name>
        <dbReference type="ChEBI" id="CHEBI:57692"/>
    </ligand>
</feature>
<keyword evidence="7 14" id="KW-0752">Steroid biosynthesis</keyword>
<dbReference type="InterPro" id="IPR001433">
    <property type="entry name" value="OxRdtase_FAD/NAD-bd"/>
</dbReference>
<name>A0AAD5PD59_9FUNG</name>
<feature type="binding site" evidence="14">
    <location>
        <position position="213"/>
    </location>
    <ligand>
        <name>FMN</name>
        <dbReference type="ChEBI" id="CHEBI:58210"/>
    </ligand>
</feature>
<dbReference type="InterPro" id="IPR017927">
    <property type="entry name" value="FAD-bd_FR_type"/>
</dbReference>
<feature type="transmembrane region" description="Helical" evidence="14">
    <location>
        <begin position="12"/>
        <end position="33"/>
    </location>
</feature>
<evidence type="ECO:0000256" key="2">
    <source>
        <dbReference type="ARBA" id="ARBA00022643"/>
    </source>
</evidence>
<comment type="similarity">
    <text evidence="14">Belongs to the NADPH--cytochrome P450 reductase family.</text>
</comment>
<evidence type="ECO:0000256" key="13">
    <source>
        <dbReference type="ARBA" id="ARBA00023221"/>
    </source>
</evidence>
<keyword evidence="14" id="KW-1000">Mitochondrion outer membrane</keyword>
<feature type="binding site" evidence="14">
    <location>
        <position position="677"/>
    </location>
    <ligand>
        <name>NADP(+)</name>
        <dbReference type="ChEBI" id="CHEBI:58349"/>
    </ligand>
</feature>
<feature type="binding site" evidence="14">
    <location>
        <begin position="495"/>
        <end position="497"/>
    </location>
    <ligand>
        <name>FAD</name>
        <dbReference type="ChEBI" id="CHEBI:57692"/>
    </ligand>
</feature>
<comment type="subcellular location">
    <subcellularLocation>
        <location evidence="14">Endoplasmic reticulum membrane</location>
        <topology evidence="14">Single-pass membrane protein</topology>
        <orientation evidence="14">Cytoplasmic side</orientation>
    </subcellularLocation>
    <subcellularLocation>
        <location evidence="14">Mitochondrion outer membrane</location>
        <topology evidence="14">Single-pass membrane protein</topology>
        <orientation evidence="14">Cytoplasmic side</orientation>
    </subcellularLocation>
    <subcellularLocation>
        <location evidence="14">Cell membrane</location>
        <topology evidence="14">Single-pass membrane protein</topology>
        <orientation evidence="14">Cytoplasmic side</orientation>
    </subcellularLocation>
</comment>
<feature type="binding site" evidence="14">
    <location>
        <begin position="137"/>
        <end position="140"/>
    </location>
    <ligand>
        <name>FMN</name>
        <dbReference type="ChEBI" id="CHEBI:58210"/>
    </ligand>
</feature>
<dbReference type="GO" id="GO:0006696">
    <property type="term" value="P:ergosterol biosynthetic process"/>
    <property type="evidence" value="ECO:0007669"/>
    <property type="project" value="UniProtKB-UniRule"/>
</dbReference>
<evidence type="ECO:0000256" key="15">
    <source>
        <dbReference type="PIRNR" id="PIRNR000208"/>
    </source>
</evidence>
<keyword evidence="14" id="KW-1003">Cell membrane</keyword>
<evidence type="ECO:0000256" key="4">
    <source>
        <dbReference type="ARBA" id="ARBA00022824"/>
    </source>
</evidence>
<comment type="caution">
    <text evidence="14">Lacks conserved residue(s) required for the propagation of feature annotation.</text>
</comment>
<comment type="similarity">
    <text evidence="14">In the N-terminal section; belongs to the flavodoxin family.</text>
</comment>
<keyword evidence="14" id="KW-0443">Lipid metabolism</keyword>
<feature type="region of interest" description="Disordered" evidence="16">
    <location>
        <begin position="43"/>
        <end position="63"/>
    </location>
</feature>
<comment type="catalytic activity">
    <reaction evidence="14 15">
        <text>2 oxidized [cytochrome P450] + NADPH = 2 reduced [cytochrome P450] + NADP(+) + H(+)</text>
        <dbReference type="Rhea" id="RHEA:24040"/>
        <dbReference type="Rhea" id="RHEA-COMP:14627"/>
        <dbReference type="Rhea" id="RHEA-COMP:14628"/>
        <dbReference type="ChEBI" id="CHEBI:15378"/>
        <dbReference type="ChEBI" id="CHEBI:55376"/>
        <dbReference type="ChEBI" id="CHEBI:57783"/>
        <dbReference type="ChEBI" id="CHEBI:58349"/>
        <dbReference type="ChEBI" id="CHEBI:60344"/>
        <dbReference type="EC" id="1.6.2.4"/>
    </reaction>
</comment>
<organism evidence="19 20">
    <name type="scientific">Phascolomyces articulosus</name>
    <dbReference type="NCBI Taxonomy" id="60185"/>
    <lineage>
        <taxon>Eukaryota</taxon>
        <taxon>Fungi</taxon>
        <taxon>Fungi incertae sedis</taxon>
        <taxon>Mucoromycota</taxon>
        <taxon>Mucoromycotina</taxon>
        <taxon>Mucoromycetes</taxon>
        <taxon>Mucorales</taxon>
        <taxon>Lichtheimiaceae</taxon>
        <taxon>Phascolomyces</taxon>
    </lineage>
</organism>
<dbReference type="PROSITE" id="PS51384">
    <property type="entry name" value="FAD_FR"/>
    <property type="match status" value="1"/>
</dbReference>
<evidence type="ECO:0000259" key="18">
    <source>
        <dbReference type="PROSITE" id="PS51384"/>
    </source>
</evidence>
<evidence type="ECO:0000259" key="17">
    <source>
        <dbReference type="PROSITE" id="PS50902"/>
    </source>
</evidence>
<dbReference type="GO" id="GO:0005886">
    <property type="term" value="C:plasma membrane"/>
    <property type="evidence" value="ECO:0007669"/>
    <property type="project" value="UniProtKB-SubCell"/>
</dbReference>
<evidence type="ECO:0000256" key="10">
    <source>
        <dbReference type="ARBA" id="ARBA00023011"/>
    </source>
</evidence>